<dbReference type="Proteomes" id="UP000177171">
    <property type="component" value="Unassembled WGS sequence"/>
</dbReference>
<dbReference type="AlphaFoldDB" id="A0A1G2LT16"/>
<reference evidence="1 2" key="1">
    <citation type="journal article" date="2016" name="Nat. Commun.">
        <title>Thousands of microbial genomes shed light on interconnected biogeochemical processes in an aquifer system.</title>
        <authorList>
            <person name="Anantharaman K."/>
            <person name="Brown C.T."/>
            <person name="Hug L.A."/>
            <person name="Sharon I."/>
            <person name="Castelle C.J."/>
            <person name="Probst A.J."/>
            <person name="Thomas B.C."/>
            <person name="Singh A."/>
            <person name="Wilkins M.J."/>
            <person name="Karaoz U."/>
            <person name="Brodie E.L."/>
            <person name="Williams K.H."/>
            <person name="Hubbard S.S."/>
            <person name="Banfield J.F."/>
        </authorList>
    </citation>
    <scope>NUCLEOTIDE SEQUENCE [LARGE SCALE GENOMIC DNA]</scope>
</reference>
<accession>A0A1G2LT16</accession>
<name>A0A1G2LT16_9BACT</name>
<organism evidence="1 2">
    <name type="scientific">Candidatus Sungbacteria bacterium RIFCSPLOWO2_12_FULL_41_11</name>
    <dbReference type="NCBI Taxonomy" id="1802286"/>
    <lineage>
        <taxon>Bacteria</taxon>
        <taxon>Candidatus Sungiibacteriota</taxon>
    </lineage>
</organism>
<comment type="caution">
    <text evidence="1">The sequence shown here is derived from an EMBL/GenBank/DDBJ whole genome shotgun (WGS) entry which is preliminary data.</text>
</comment>
<proteinExistence type="predicted"/>
<evidence type="ECO:0000313" key="1">
    <source>
        <dbReference type="EMBL" id="OHA14654.1"/>
    </source>
</evidence>
<sequence>MHFTLTKEKQIMNELKKEVPRAGDRIWLPGRKSEILKIRCNVTEKVETDFKSNSEISRIITITHSLLVEGNCGFGIYNGHHWFEWENSLDKQQEYFKEVFERRNCRKCQFPLPWDKCEIHR</sequence>
<gene>
    <name evidence="1" type="ORF">A3G49_05745</name>
</gene>
<dbReference type="EMBL" id="MHQY01000005">
    <property type="protein sequence ID" value="OHA14654.1"/>
    <property type="molecule type" value="Genomic_DNA"/>
</dbReference>
<evidence type="ECO:0000313" key="2">
    <source>
        <dbReference type="Proteomes" id="UP000177171"/>
    </source>
</evidence>
<protein>
    <submittedName>
        <fullName evidence="1">Uncharacterized protein</fullName>
    </submittedName>
</protein>